<dbReference type="InterPro" id="IPR000488">
    <property type="entry name" value="Death_dom"/>
</dbReference>
<dbReference type="SUPFAM" id="SSF47986">
    <property type="entry name" value="DEATH domain"/>
    <property type="match status" value="1"/>
</dbReference>
<keyword evidence="4" id="KW-1185">Reference proteome</keyword>
<feature type="compositionally biased region" description="Basic and acidic residues" evidence="1">
    <location>
        <begin position="827"/>
        <end position="839"/>
    </location>
</feature>
<feature type="compositionally biased region" description="Basic and acidic residues" evidence="1">
    <location>
        <begin position="860"/>
        <end position="875"/>
    </location>
</feature>
<dbReference type="InterPro" id="IPR011029">
    <property type="entry name" value="DEATH-like_dom_sf"/>
</dbReference>
<feature type="region of interest" description="Disordered" evidence="1">
    <location>
        <begin position="277"/>
        <end position="309"/>
    </location>
</feature>
<evidence type="ECO:0000313" key="3">
    <source>
        <dbReference type="EMBL" id="PFX24240.1"/>
    </source>
</evidence>
<organism evidence="3 4">
    <name type="scientific">Stylophora pistillata</name>
    <name type="common">Smooth cauliflower coral</name>
    <dbReference type="NCBI Taxonomy" id="50429"/>
    <lineage>
        <taxon>Eukaryota</taxon>
        <taxon>Metazoa</taxon>
        <taxon>Cnidaria</taxon>
        <taxon>Anthozoa</taxon>
        <taxon>Hexacorallia</taxon>
        <taxon>Scleractinia</taxon>
        <taxon>Astrocoeniina</taxon>
        <taxon>Pocilloporidae</taxon>
        <taxon>Stylophora</taxon>
    </lineage>
</organism>
<dbReference type="Gene3D" id="1.10.533.10">
    <property type="entry name" value="Death Domain, Fas"/>
    <property type="match status" value="1"/>
</dbReference>
<dbReference type="Proteomes" id="UP000225706">
    <property type="component" value="Unassembled WGS sequence"/>
</dbReference>
<comment type="caution">
    <text evidence="3">The sequence shown here is derived from an EMBL/GenBank/DDBJ whole genome shotgun (WGS) entry which is preliminary data.</text>
</comment>
<dbReference type="AlphaFoldDB" id="A0A2B4S609"/>
<dbReference type="SMART" id="SM00005">
    <property type="entry name" value="DEATH"/>
    <property type="match status" value="1"/>
</dbReference>
<proteinExistence type="predicted"/>
<dbReference type="PROSITE" id="PS50017">
    <property type="entry name" value="DEATH_DOMAIN"/>
    <property type="match status" value="1"/>
</dbReference>
<dbReference type="EMBL" id="LSMT01000182">
    <property type="protein sequence ID" value="PFX24240.1"/>
    <property type="molecule type" value="Genomic_DNA"/>
</dbReference>
<gene>
    <name evidence="3" type="ORF">AWC38_SpisGene11186</name>
</gene>
<feature type="region of interest" description="Disordered" evidence="1">
    <location>
        <begin position="826"/>
        <end position="875"/>
    </location>
</feature>
<protein>
    <recommendedName>
        <fullName evidence="2">Death domain-containing protein</fullName>
    </recommendedName>
</protein>
<accession>A0A2B4S609</accession>
<sequence length="966" mass="109159">MVLTFPYRELVSEEGFTWILKEEGVFIKFLPKAVPDPRLVTCSLRKPGKVSPPLEDNESLCLRGYELVMKEMIDTERWRDLETPEVIPSDLQGESSQWNTELPFVHAKVTSFSRYAVICRLKSYKIRKEDSGECSKIAVSVPEFPGACLSIPESSFPESMDFVVKVQEVSSDAFEGKGVLVGPVVHIKFTPKVELSDPSQVSLNCPVLINVPIDLQERQITLSEMSSRFTGESSFEASFSVCFKVPTIEFFKRENDKKRREKLCCLLLHPVAPFEDRSPVNSRKTSQSQKQPPVCEPSPSVESPVEDSAEGLGKTIVSKRIAVLCKEDMGNCWKDLGTILNVPESEVRNIEVDYFHACDKGFAVLQSWRDREGNDASVKRLVDALIEIRMKRNADHLLAVVRKEKRRQSQQKGDKSEKYQETCGSPVEDICSTCRRSHGELTLEVGVVYDHEGSVWERAANCPVTEVLPDIARLNASESYAWTSDAAFGMQNMTLNSGEKVEMPNVIRTVTRSTIVAQYKRYCEEEKFVPTSRSTKFRILEVWEASQRKSLSGLDNAAFDGVLAFSTLEKIISQLGQFGADKGWVGGTLKTLRDSRLYLKQQPELVFGGINCSKSFPDTKVENPKKTKAFLRLNDEGCYRSDMLILACNDNSKSSGVHILGYDFSESQRGKYICDRIICPMKSSIKNYCNERHDILSAVDMHSALKERPVTGVTASVEHIKAYLTTKFDFGIVTGNILSPKEVAEDMRRARNEEGDFILSMALKLEDGQDYSSRIQIPGAAESSLRLNDLNSYRLAPEKKSLKSLDLRTIKPDLKTIYSILCDKEDETGKHQASEREGSSEAMSSTSEEVNASRTQNTEQSERIDETGSEKMKLDELRESLQKVREMDQAVTRIKSRVDELPRRQQSTRKNEPFEMMRSLLKEVDAFKEVIEQNILERMVRNENVEGLRDITEKVRKARIDLSEAS</sequence>
<dbReference type="Pfam" id="PF00531">
    <property type="entry name" value="Death"/>
    <property type="match status" value="1"/>
</dbReference>
<dbReference type="OrthoDB" id="5985756at2759"/>
<dbReference type="CDD" id="cd01670">
    <property type="entry name" value="Death"/>
    <property type="match status" value="1"/>
</dbReference>
<name>A0A2B4S609_STYPI</name>
<dbReference type="PANTHER" id="PTHR15077">
    <property type="entry name" value="FAS-ASSOCIATING DEATH DOMAIN-CONTAINING PROTEIN FADD"/>
    <property type="match status" value="1"/>
</dbReference>
<reference evidence="4" key="1">
    <citation type="journal article" date="2017" name="bioRxiv">
        <title>Comparative analysis of the genomes of Stylophora pistillata and Acropora digitifera provides evidence for extensive differences between species of corals.</title>
        <authorList>
            <person name="Voolstra C.R."/>
            <person name="Li Y."/>
            <person name="Liew Y.J."/>
            <person name="Baumgarten S."/>
            <person name="Zoccola D."/>
            <person name="Flot J.-F."/>
            <person name="Tambutte S."/>
            <person name="Allemand D."/>
            <person name="Aranda M."/>
        </authorList>
    </citation>
    <scope>NUCLEOTIDE SEQUENCE [LARGE SCALE GENOMIC DNA]</scope>
</reference>
<feature type="compositionally biased region" description="Polar residues" evidence="1">
    <location>
        <begin position="841"/>
        <end position="859"/>
    </location>
</feature>
<dbReference type="Gene3D" id="2.60.220.30">
    <property type="match status" value="1"/>
</dbReference>
<dbReference type="InterPro" id="IPR016729">
    <property type="entry name" value="FADD"/>
</dbReference>
<evidence type="ECO:0000259" key="2">
    <source>
        <dbReference type="PROSITE" id="PS50017"/>
    </source>
</evidence>
<evidence type="ECO:0000256" key="1">
    <source>
        <dbReference type="SAM" id="MobiDB-lite"/>
    </source>
</evidence>
<dbReference type="GO" id="GO:0007165">
    <property type="term" value="P:signal transduction"/>
    <property type="evidence" value="ECO:0007669"/>
    <property type="project" value="InterPro"/>
</dbReference>
<feature type="compositionally biased region" description="Polar residues" evidence="1">
    <location>
        <begin position="279"/>
        <end position="291"/>
    </location>
</feature>
<feature type="domain" description="Death" evidence="2">
    <location>
        <begin position="318"/>
        <end position="401"/>
    </location>
</feature>
<evidence type="ECO:0000313" key="4">
    <source>
        <dbReference type="Proteomes" id="UP000225706"/>
    </source>
</evidence>